<name>A0A849ANU7_9MICO</name>
<keyword evidence="1" id="KW-1133">Transmembrane helix</keyword>
<accession>A0A849ANU7</accession>
<feature type="transmembrane region" description="Helical" evidence="1">
    <location>
        <begin position="128"/>
        <end position="153"/>
    </location>
</feature>
<dbReference type="RefSeq" id="WP_170273599.1">
    <property type="nucleotide sequence ID" value="NZ_BAAAKH010000007.1"/>
</dbReference>
<feature type="transmembrane region" description="Helical" evidence="1">
    <location>
        <begin position="94"/>
        <end position="116"/>
    </location>
</feature>
<feature type="transmembrane region" description="Helical" evidence="1">
    <location>
        <begin position="54"/>
        <end position="74"/>
    </location>
</feature>
<dbReference type="EMBL" id="JABEMC010000002">
    <property type="protein sequence ID" value="NNG78479.1"/>
    <property type="molecule type" value="Genomic_DNA"/>
</dbReference>
<reference evidence="2 3" key="1">
    <citation type="submission" date="2020-05" db="EMBL/GenBank/DDBJ databases">
        <title>MicrobeNet Type strains.</title>
        <authorList>
            <person name="Nicholson A.C."/>
        </authorList>
    </citation>
    <scope>NUCLEOTIDE SEQUENCE [LARGE SCALE GENOMIC DNA]</scope>
    <source>
        <strain evidence="2 3">CCUG 46604</strain>
    </source>
</reference>
<protein>
    <submittedName>
        <fullName evidence="2">Uncharacterized protein</fullName>
    </submittedName>
</protein>
<evidence type="ECO:0000256" key="1">
    <source>
        <dbReference type="SAM" id="Phobius"/>
    </source>
</evidence>
<comment type="caution">
    <text evidence="2">The sequence shown here is derived from an EMBL/GenBank/DDBJ whole genome shotgun (WGS) entry which is preliminary data.</text>
</comment>
<gene>
    <name evidence="2" type="ORF">HLA91_03690</name>
</gene>
<feature type="transmembrane region" description="Helical" evidence="1">
    <location>
        <begin position="21"/>
        <end position="42"/>
    </location>
</feature>
<proteinExistence type="predicted"/>
<dbReference type="Proteomes" id="UP000549517">
    <property type="component" value="Unassembled WGS sequence"/>
</dbReference>
<organism evidence="2 3">
    <name type="scientific">Brevibacterium luteolum</name>
    <dbReference type="NCBI Taxonomy" id="199591"/>
    <lineage>
        <taxon>Bacteria</taxon>
        <taxon>Bacillati</taxon>
        <taxon>Actinomycetota</taxon>
        <taxon>Actinomycetes</taxon>
        <taxon>Micrococcales</taxon>
        <taxon>Brevibacteriaceae</taxon>
        <taxon>Brevibacterium</taxon>
    </lineage>
</organism>
<sequence>MNFVEIALEGGNVKTDSRAQLVYVLTVFVTWLVVMLAAGLMISGGTLSLTDAMLLVFLLSPFIVGLIIVEILVFSMKFRSSLSVPGWKRVLRIYLTYIVIPGLCGYLFGTATAAFVDRRREYFSWADIVLTHAALLAFPAAAFCAIGLILLPLGARQRS</sequence>
<evidence type="ECO:0000313" key="3">
    <source>
        <dbReference type="Proteomes" id="UP000549517"/>
    </source>
</evidence>
<keyword evidence="1" id="KW-0812">Transmembrane</keyword>
<evidence type="ECO:0000313" key="2">
    <source>
        <dbReference type="EMBL" id="NNG78479.1"/>
    </source>
</evidence>
<keyword evidence="1" id="KW-0472">Membrane</keyword>
<dbReference type="AlphaFoldDB" id="A0A849ANU7"/>